<reference evidence="1 2" key="1">
    <citation type="submission" date="2022-12" db="EMBL/GenBank/DDBJ databases">
        <title>Chromosome-scale assembly of the Ensete ventricosum genome.</title>
        <authorList>
            <person name="Dussert Y."/>
            <person name="Stocks J."/>
            <person name="Wendawek A."/>
            <person name="Woldeyes F."/>
            <person name="Nichols R.A."/>
            <person name="Borrell J.S."/>
        </authorList>
    </citation>
    <scope>NUCLEOTIDE SEQUENCE [LARGE SCALE GENOMIC DNA]</scope>
    <source>
        <strain evidence="2">cv. Maze</strain>
        <tissue evidence="1">Seeds</tissue>
    </source>
</reference>
<accession>A0AAV8PHA9</accession>
<comment type="caution">
    <text evidence="1">The sequence shown here is derived from an EMBL/GenBank/DDBJ whole genome shotgun (WGS) entry which is preliminary data.</text>
</comment>
<evidence type="ECO:0000313" key="1">
    <source>
        <dbReference type="EMBL" id="KAJ8490508.1"/>
    </source>
</evidence>
<gene>
    <name evidence="1" type="ORF">OPV22_012229</name>
</gene>
<sequence length="94" mass="11203">MEYHHRHHHREEARRVACDPVLRLPERRPQRRPVPLEAVEKSAQHGSVDVLDLRATSTPSKRRHPLRLPLPWIEHRGGRRNRLWDLLKITPLKS</sequence>
<dbReference type="AlphaFoldDB" id="A0AAV8PHA9"/>
<proteinExistence type="predicted"/>
<organism evidence="1 2">
    <name type="scientific">Ensete ventricosum</name>
    <name type="common">Abyssinian banana</name>
    <name type="synonym">Musa ensete</name>
    <dbReference type="NCBI Taxonomy" id="4639"/>
    <lineage>
        <taxon>Eukaryota</taxon>
        <taxon>Viridiplantae</taxon>
        <taxon>Streptophyta</taxon>
        <taxon>Embryophyta</taxon>
        <taxon>Tracheophyta</taxon>
        <taxon>Spermatophyta</taxon>
        <taxon>Magnoliopsida</taxon>
        <taxon>Liliopsida</taxon>
        <taxon>Zingiberales</taxon>
        <taxon>Musaceae</taxon>
        <taxon>Ensete</taxon>
    </lineage>
</organism>
<dbReference type="EMBL" id="JAQQAF010000004">
    <property type="protein sequence ID" value="KAJ8490508.1"/>
    <property type="molecule type" value="Genomic_DNA"/>
</dbReference>
<dbReference type="Proteomes" id="UP001222027">
    <property type="component" value="Unassembled WGS sequence"/>
</dbReference>
<keyword evidence="2" id="KW-1185">Reference proteome</keyword>
<name>A0AAV8PHA9_ENSVE</name>
<evidence type="ECO:0000313" key="2">
    <source>
        <dbReference type="Proteomes" id="UP001222027"/>
    </source>
</evidence>
<protein>
    <submittedName>
        <fullName evidence="1">Uncharacterized protein</fullName>
    </submittedName>
</protein>